<dbReference type="Proteomes" id="UP000516412">
    <property type="component" value="Chromosome"/>
</dbReference>
<feature type="transmembrane region" description="Helical" evidence="1">
    <location>
        <begin position="64"/>
        <end position="82"/>
    </location>
</feature>
<evidence type="ECO:0000313" key="3">
    <source>
        <dbReference type="Proteomes" id="UP000516412"/>
    </source>
</evidence>
<proteinExistence type="predicted"/>
<organism evidence="2 3">
    <name type="scientific">Neisseria musculi</name>
    <dbReference type="NCBI Taxonomy" id="1815583"/>
    <lineage>
        <taxon>Bacteria</taxon>
        <taxon>Pseudomonadati</taxon>
        <taxon>Pseudomonadota</taxon>
        <taxon>Betaproteobacteria</taxon>
        <taxon>Neisseriales</taxon>
        <taxon>Neisseriaceae</taxon>
        <taxon>Neisseria</taxon>
    </lineage>
</organism>
<keyword evidence="3" id="KW-1185">Reference proteome</keyword>
<reference evidence="2" key="1">
    <citation type="submission" date="2024-06" db="EMBL/GenBank/DDBJ databases">
        <title>Complete Genome Sequence of mouse commensal type strain Neisseria musculi.</title>
        <authorList>
            <person name="Thapa E."/>
            <person name="Aluvathingal J."/>
            <person name="Nadendla S."/>
            <person name="Mehta A."/>
            <person name="Tettelin H."/>
            <person name="Weyand N.J."/>
        </authorList>
    </citation>
    <scope>NUCLEOTIDE SEQUENCE</scope>
    <source>
        <strain evidence="2">NW831</strain>
    </source>
</reference>
<keyword evidence="1" id="KW-0472">Membrane</keyword>
<evidence type="ECO:0000256" key="1">
    <source>
        <dbReference type="SAM" id="Phobius"/>
    </source>
</evidence>
<dbReference type="AlphaFoldDB" id="A0A7H1MBK7"/>
<dbReference type="KEGG" id="nmus:H7A79_0644"/>
<protein>
    <submittedName>
        <fullName evidence="2">Uncharacterized protein</fullName>
    </submittedName>
</protein>
<accession>A0A7H1MBK7</accession>
<gene>
    <name evidence="2" type="ORF">H7A79_0644</name>
</gene>
<feature type="transmembrane region" description="Helical" evidence="1">
    <location>
        <begin position="24"/>
        <end position="44"/>
    </location>
</feature>
<name>A0A7H1MBK7_9NEIS</name>
<dbReference type="EMBL" id="CP060414">
    <property type="protein sequence ID" value="QNT59022.1"/>
    <property type="molecule type" value="Genomic_DNA"/>
</dbReference>
<keyword evidence="1" id="KW-0812">Transmembrane</keyword>
<sequence length="87" mass="10540">MIFHRVFYQRNILEQKTVMEREKIYYAAVILISAVSILLSPFFYVRRTRKPQNAQPAERRWRAVVAGNLLMVLALLAVWWFWLRQAW</sequence>
<evidence type="ECO:0000313" key="2">
    <source>
        <dbReference type="EMBL" id="QNT59022.1"/>
    </source>
</evidence>
<keyword evidence="1" id="KW-1133">Transmembrane helix</keyword>